<dbReference type="GO" id="GO:0005850">
    <property type="term" value="C:eukaryotic translation initiation factor 2 complex"/>
    <property type="evidence" value="ECO:0007669"/>
    <property type="project" value="TreeGrafter"/>
</dbReference>
<keyword evidence="2" id="KW-0396">Initiation factor</keyword>
<dbReference type="FunFam" id="3.30.30.170:FF:000001">
    <property type="entry name" value="Eukaryotic translation initiation factor 2 subunit"/>
    <property type="match status" value="1"/>
</dbReference>
<sequence length="162" mass="18245">MADACMELLGRFFYLLQENYPQVAAGDQTTMKPVQVLQAGERTVLVNFMDLCKVMHREAEHVMEFLFAEMGISGSLDGQKRLVIEGKFAAKVIEGILEKYINEYVKCNDCNTHETDLLKEISVKCKLVNVAQSNQLLLSEADIVSHVLVYVHAEYIFGLAPQ</sequence>
<dbReference type="InterPro" id="IPR045196">
    <property type="entry name" value="IF2/IF5"/>
</dbReference>
<evidence type="ECO:0000313" key="8">
    <source>
        <dbReference type="EMBL" id="RZC82590.1"/>
    </source>
</evidence>
<dbReference type="PANTHER" id="PTHR23001:SF3">
    <property type="entry name" value="EUKARYOTIC TRANSLATION INITIATION FACTOR 2 SUBUNIT 2"/>
    <property type="match status" value="1"/>
</dbReference>
<keyword evidence="3" id="KW-0648">Protein biosynthesis</keyword>
<reference evidence="8 9" key="1">
    <citation type="journal article" date="2018" name="Science">
        <title>The opium poppy genome and morphinan production.</title>
        <authorList>
            <person name="Guo L."/>
            <person name="Winzer T."/>
            <person name="Yang X."/>
            <person name="Li Y."/>
            <person name="Ning Z."/>
            <person name="He Z."/>
            <person name="Teodor R."/>
            <person name="Lu Y."/>
            <person name="Bowser T.A."/>
            <person name="Graham I.A."/>
            <person name="Ye K."/>
        </authorList>
    </citation>
    <scope>NUCLEOTIDE SEQUENCE [LARGE SCALE GENOMIC DNA]</scope>
    <source>
        <strain evidence="9">cv. HN1</strain>
        <tissue evidence="8">Leaves</tissue>
    </source>
</reference>
<dbReference type="SMART" id="SM00653">
    <property type="entry name" value="eIF2B_5"/>
    <property type="match status" value="1"/>
</dbReference>
<dbReference type="GO" id="GO:0001731">
    <property type="term" value="P:formation of translation preinitiation complex"/>
    <property type="evidence" value="ECO:0007669"/>
    <property type="project" value="TreeGrafter"/>
</dbReference>
<dbReference type="EMBL" id="CM010725">
    <property type="protein sequence ID" value="RZC82590.1"/>
    <property type="molecule type" value="Genomic_DNA"/>
</dbReference>
<evidence type="ECO:0000256" key="3">
    <source>
        <dbReference type="ARBA" id="ARBA00022917"/>
    </source>
</evidence>
<evidence type="ECO:0000256" key="2">
    <source>
        <dbReference type="ARBA" id="ARBA00022540"/>
    </source>
</evidence>
<evidence type="ECO:0000256" key="6">
    <source>
        <dbReference type="ARBA" id="ARBA00073542"/>
    </source>
</evidence>
<evidence type="ECO:0000256" key="5">
    <source>
        <dbReference type="ARBA" id="ARBA00063900"/>
    </source>
</evidence>
<dbReference type="SUPFAM" id="SSF100966">
    <property type="entry name" value="Translation initiation factor 2 beta, aIF2beta, N-terminal domain"/>
    <property type="match status" value="1"/>
</dbReference>
<evidence type="ECO:0000256" key="1">
    <source>
        <dbReference type="ARBA" id="ARBA00010397"/>
    </source>
</evidence>
<evidence type="ECO:0000256" key="4">
    <source>
        <dbReference type="ARBA" id="ARBA00054872"/>
    </source>
</evidence>
<comment type="similarity">
    <text evidence="1">Belongs to the eIF-2-beta/eIF-5 family.</text>
</comment>
<dbReference type="Pfam" id="PF01873">
    <property type="entry name" value="eIF-5_eIF-2B"/>
    <property type="match status" value="1"/>
</dbReference>
<accession>A0A4Y7LD80</accession>
<proteinExistence type="inferred from homology"/>
<dbReference type="GO" id="GO:0031369">
    <property type="term" value="F:translation initiation factor binding"/>
    <property type="evidence" value="ECO:0007669"/>
    <property type="project" value="TreeGrafter"/>
</dbReference>
<feature type="domain" description="Translation initiation factor IF2/IF5" evidence="7">
    <location>
        <begin position="26"/>
        <end position="128"/>
    </location>
</feature>
<dbReference type="PANTHER" id="PTHR23001">
    <property type="entry name" value="EUKARYOTIC TRANSLATION INITIATION FACTOR"/>
    <property type="match status" value="1"/>
</dbReference>
<dbReference type="STRING" id="3469.A0A4Y7LD80"/>
<dbReference type="GO" id="GO:0003729">
    <property type="term" value="F:mRNA binding"/>
    <property type="evidence" value="ECO:0007669"/>
    <property type="project" value="TreeGrafter"/>
</dbReference>
<organism evidence="8 9">
    <name type="scientific">Papaver somniferum</name>
    <name type="common">Opium poppy</name>
    <dbReference type="NCBI Taxonomy" id="3469"/>
    <lineage>
        <taxon>Eukaryota</taxon>
        <taxon>Viridiplantae</taxon>
        <taxon>Streptophyta</taxon>
        <taxon>Embryophyta</taxon>
        <taxon>Tracheophyta</taxon>
        <taxon>Spermatophyta</taxon>
        <taxon>Magnoliopsida</taxon>
        <taxon>Ranunculales</taxon>
        <taxon>Papaveraceae</taxon>
        <taxon>Papaveroideae</taxon>
        <taxon>Papaver</taxon>
    </lineage>
</organism>
<dbReference type="Gene3D" id="3.30.30.170">
    <property type="match status" value="1"/>
</dbReference>
<comment type="subunit">
    <text evidence="5">Eukaryotic translation initiation factor 2 eIF2 is a heterotrimeric complex composed of an alpha, a beta and a gamma subunit.</text>
</comment>
<dbReference type="Gramene" id="RZC82590">
    <property type="protein sequence ID" value="RZC82590"/>
    <property type="gene ID" value="C5167_045374"/>
</dbReference>
<protein>
    <recommendedName>
        <fullName evidence="6">Eukaryotic translation initiation factor 2 subunit beta</fullName>
    </recommendedName>
</protein>
<evidence type="ECO:0000313" key="9">
    <source>
        <dbReference type="Proteomes" id="UP000316621"/>
    </source>
</evidence>
<dbReference type="Proteomes" id="UP000316621">
    <property type="component" value="Chromosome 11"/>
</dbReference>
<dbReference type="InterPro" id="IPR002735">
    <property type="entry name" value="Transl_init_fac_IF2/IF5_dom"/>
</dbReference>
<keyword evidence="9" id="KW-1185">Reference proteome</keyword>
<dbReference type="GO" id="GO:0003743">
    <property type="term" value="F:translation initiation factor activity"/>
    <property type="evidence" value="ECO:0007669"/>
    <property type="project" value="UniProtKB-KW"/>
</dbReference>
<dbReference type="InterPro" id="IPR016189">
    <property type="entry name" value="Transl_init_fac_IF2/IF5_N"/>
</dbReference>
<dbReference type="AlphaFoldDB" id="A0A4Y7LD80"/>
<gene>
    <name evidence="8" type="ORF">C5167_045374</name>
</gene>
<name>A0A4Y7LD80_PAPSO</name>
<comment type="function">
    <text evidence="4">Component of the eIF2 complex that functions in the early steps of protein synthesis by forming a ternary complex with GTP and initiator tRNA. This complex binds to a 40S ribosomal subunit, followed by mRNA binding to form a 43S pre-initiation complex (43S PIC). Junction of the 60S ribosomal subunit to form the 80S initiation complex is preceded by hydrolysis of the GTP bound to eIF2 and release of an eIF2-GDP binary complex. In order for eIF2 to recycle and catalyze another round of initiation, the GDP bound to eIF2 must exchange with GTP by way of a reaction catalyzed by eIF2B.</text>
</comment>
<evidence type="ECO:0000259" key="7">
    <source>
        <dbReference type="SMART" id="SM00653"/>
    </source>
</evidence>